<evidence type="ECO:0000313" key="4">
    <source>
        <dbReference type="EMBL" id="MEW9918466.1"/>
    </source>
</evidence>
<sequence length="351" mass="38817">MKRILVAVLCGVMSAPAALAEIPEIDSSDWATDPRDYGMTAKEYIQAESRAFFADFIGRVGLNTFYHFPGVASAEDRFVVSPNNDTVYSVAVVNVTEGFTLELPETGDRFVSVHIVDENHMSPFYLYGGGTREFTADQFETEYVAVGIRTGTDASEEDVRFIKEELHPNYAITGASNVDEMPRPDLDVLARVRSALVAEYGKLSTTSGAMQPRTELVEDWEFFTYVTAGAWGLSADENAMYAPYALPEAIGGKCYTATYPPVPVKAFFSITVYGAEKYLMSNVDNIVSSNRGVETNDDGSFTVAFGGEECRELAPNYVYTPDDGWSLLLRAYRPEVEEFQAYEMPELTPVE</sequence>
<proteinExistence type="predicted"/>
<dbReference type="InterPro" id="IPR010621">
    <property type="entry name" value="DUF1214"/>
</dbReference>
<dbReference type="Proteomes" id="UP001556098">
    <property type="component" value="Unassembled WGS sequence"/>
</dbReference>
<organism evidence="4 5">
    <name type="scientific">Sulfitobacter sediminis</name>
    <dbReference type="NCBI Taxonomy" id="3234186"/>
    <lineage>
        <taxon>Bacteria</taxon>
        <taxon>Pseudomonadati</taxon>
        <taxon>Pseudomonadota</taxon>
        <taxon>Alphaproteobacteria</taxon>
        <taxon>Rhodobacterales</taxon>
        <taxon>Roseobacteraceae</taxon>
        <taxon>Sulfitobacter</taxon>
    </lineage>
</organism>
<feature type="domain" description="DUF1254" evidence="3">
    <location>
        <begin position="63"/>
        <end position="121"/>
    </location>
</feature>
<feature type="signal peptide" evidence="1">
    <location>
        <begin position="1"/>
        <end position="20"/>
    </location>
</feature>
<name>A0ABV3RIC6_9RHOB</name>
<dbReference type="InterPro" id="IPR010679">
    <property type="entry name" value="DUF1254"/>
</dbReference>
<dbReference type="PANTHER" id="PTHR36509">
    <property type="entry name" value="BLL3101 PROTEIN"/>
    <property type="match status" value="1"/>
</dbReference>
<feature type="chain" id="PRO_5045729084" evidence="1">
    <location>
        <begin position="21"/>
        <end position="351"/>
    </location>
</feature>
<gene>
    <name evidence="4" type="ORF">AB2B41_02530</name>
</gene>
<evidence type="ECO:0000259" key="3">
    <source>
        <dbReference type="Pfam" id="PF06863"/>
    </source>
</evidence>
<dbReference type="Pfam" id="PF06742">
    <property type="entry name" value="DUF1214"/>
    <property type="match status" value="1"/>
</dbReference>
<keyword evidence="5" id="KW-1185">Reference proteome</keyword>
<evidence type="ECO:0000313" key="5">
    <source>
        <dbReference type="Proteomes" id="UP001556098"/>
    </source>
</evidence>
<dbReference type="EMBL" id="JBFNXX010000002">
    <property type="protein sequence ID" value="MEW9918466.1"/>
    <property type="molecule type" value="Genomic_DNA"/>
</dbReference>
<dbReference type="Pfam" id="PF06863">
    <property type="entry name" value="DUF1254"/>
    <property type="match status" value="1"/>
</dbReference>
<dbReference type="PANTHER" id="PTHR36509:SF2">
    <property type="entry name" value="BLL3101 PROTEIN"/>
    <property type="match status" value="1"/>
</dbReference>
<keyword evidence="1" id="KW-0732">Signal</keyword>
<dbReference type="InterPro" id="IPR037049">
    <property type="entry name" value="DUF1214_C_sf"/>
</dbReference>
<comment type="caution">
    <text evidence="4">The sequence shown here is derived from an EMBL/GenBank/DDBJ whole genome shotgun (WGS) entry which is preliminary data.</text>
</comment>
<dbReference type="Gene3D" id="2.60.120.600">
    <property type="entry name" value="Domain of unknown function DUF1214, C-terminal domain"/>
    <property type="match status" value="1"/>
</dbReference>
<evidence type="ECO:0000259" key="2">
    <source>
        <dbReference type="Pfam" id="PF06742"/>
    </source>
</evidence>
<accession>A0ABV3RIC6</accession>
<evidence type="ECO:0000256" key="1">
    <source>
        <dbReference type="SAM" id="SignalP"/>
    </source>
</evidence>
<protein>
    <submittedName>
        <fullName evidence="4">DUF1214 domain-containing protein</fullName>
    </submittedName>
</protein>
<dbReference type="RefSeq" id="WP_367876174.1">
    <property type="nucleotide sequence ID" value="NZ_JBFNXX010000002.1"/>
</dbReference>
<reference evidence="4 5" key="1">
    <citation type="submission" date="2024-07" db="EMBL/GenBank/DDBJ databases">
        <title>Marimonas sp.nov., isolated from tidal-flat sediment.</title>
        <authorList>
            <person name="Jayan J.N."/>
            <person name="Lee S.S."/>
        </authorList>
    </citation>
    <scope>NUCLEOTIDE SEQUENCE [LARGE SCALE GENOMIC DNA]</scope>
    <source>
        <strain evidence="4 5">MJW-29</strain>
    </source>
</reference>
<dbReference type="SUPFAM" id="SSF160935">
    <property type="entry name" value="VPA0735-like"/>
    <property type="match status" value="1"/>
</dbReference>
<feature type="domain" description="DUF1214" evidence="2">
    <location>
        <begin position="251"/>
        <end position="335"/>
    </location>
</feature>